<dbReference type="Proteomes" id="UP001213721">
    <property type="component" value="Chromosome"/>
</dbReference>
<dbReference type="AlphaFoldDB" id="A0AAX3NUN3"/>
<sequence>MAQKSLLDYLESIPDPRNQAKCSHILSEVVFMAICAMMCGFDTWSEITLFAQEREPWFRRWLSLPGGIPSHDTFNRIFATLPPASLKSIFQAWIGDIMGDDKLVGQLAVDGKALRATAKGRGANAVHMVNVWSTELGMCVGQQKVADKSNEITAIPELLQLLELKGCLVSIDAMAAFFKIVVAQSCFKQPLSAPARVSRAAPDLASRHR</sequence>
<name>A0AAX3NUN3_9GAMM</name>
<evidence type="ECO:0000313" key="3">
    <source>
        <dbReference type="Proteomes" id="UP001213721"/>
    </source>
</evidence>
<organism evidence="2 3">
    <name type="scientific">Aeromonas allosaccharophila</name>
    <dbReference type="NCBI Taxonomy" id="656"/>
    <lineage>
        <taxon>Bacteria</taxon>
        <taxon>Pseudomonadati</taxon>
        <taxon>Pseudomonadota</taxon>
        <taxon>Gammaproteobacteria</taxon>
        <taxon>Aeromonadales</taxon>
        <taxon>Aeromonadaceae</taxon>
        <taxon>Aeromonas</taxon>
    </lineage>
</organism>
<dbReference type="InterPro" id="IPR032806">
    <property type="entry name" value="YbfD_N"/>
</dbReference>
<dbReference type="EMBL" id="CP118988">
    <property type="protein sequence ID" value="WED77131.1"/>
    <property type="molecule type" value="Genomic_DNA"/>
</dbReference>
<feature type="domain" description="H repeat-associated protein N-terminal" evidence="1">
    <location>
        <begin position="8"/>
        <end position="94"/>
    </location>
</feature>
<dbReference type="InterPro" id="IPR047647">
    <property type="entry name" value="ISAs1_transpos"/>
</dbReference>
<gene>
    <name evidence="2" type="ORF">PYU98_02305</name>
</gene>
<evidence type="ECO:0000313" key="2">
    <source>
        <dbReference type="EMBL" id="WED77131.1"/>
    </source>
</evidence>
<dbReference type="NCBIfam" id="NF033564">
    <property type="entry name" value="transpos_ISAs1"/>
    <property type="match status" value="1"/>
</dbReference>
<dbReference type="PANTHER" id="PTHR30298">
    <property type="entry name" value="H REPEAT-ASSOCIATED PREDICTED TRANSPOSASE"/>
    <property type="match status" value="1"/>
</dbReference>
<dbReference type="PANTHER" id="PTHR30298:SF0">
    <property type="entry name" value="PROTEIN YBFL-RELATED"/>
    <property type="match status" value="1"/>
</dbReference>
<protein>
    <submittedName>
        <fullName evidence="2">ISAs1 family transposase</fullName>
    </submittedName>
</protein>
<evidence type="ECO:0000259" key="1">
    <source>
        <dbReference type="Pfam" id="PF13808"/>
    </source>
</evidence>
<reference evidence="2" key="1">
    <citation type="submission" date="2023-02" db="EMBL/GenBank/DDBJ databases">
        <title>The sequence of Aeromonas allosaccharophila K520.</title>
        <authorList>
            <person name="Luo X."/>
        </authorList>
    </citation>
    <scope>NUCLEOTIDE SEQUENCE</scope>
    <source>
        <strain evidence="2">K520</strain>
    </source>
</reference>
<dbReference type="Pfam" id="PF13808">
    <property type="entry name" value="DDE_Tnp_1_assoc"/>
    <property type="match status" value="1"/>
</dbReference>
<dbReference type="InterPro" id="IPR051698">
    <property type="entry name" value="Transposase_11-like"/>
</dbReference>
<proteinExistence type="predicted"/>
<accession>A0AAX3NUN3</accession>